<dbReference type="Proteomes" id="UP000595894">
    <property type="component" value="Plasmid punnamed2"/>
</dbReference>
<dbReference type="AlphaFoldDB" id="A0A974S6D3"/>
<evidence type="ECO:0000313" key="2">
    <source>
        <dbReference type="Proteomes" id="UP000595894"/>
    </source>
</evidence>
<reference evidence="2" key="1">
    <citation type="submission" date="2020-09" db="EMBL/GenBank/DDBJ databases">
        <title>Sphingomonas sp., a new species isolated from pork steak.</title>
        <authorList>
            <person name="Heidler von Heilborn D."/>
        </authorList>
    </citation>
    <scope>NUCLEOTIDE SEQUENCE [LARGE SCALE GENOMIC DNA]</scope>
    <source>
        <plasmid evidence="2">punnamed2</plasmid>
    </source>
</reference>
<protein>
    <submittedName>
        <fullName evidence="1">Uncharacterized protein</fullName>
    </submittedName>
</protein>
<organism evidence="1 2">
    <name type="scientific">Sphingomonas aliaeris</name>
    <dbReference type="NCBI Taxonomy" id="2759526"/>
    <lineage>
        <taxon>Bacteria</taxon>
        <taxon>Pseudomonadati</taxon>
        <taxon>Pseudomonadota</taxon>
        <taxon>Alphaproteobacteria</taxon>
        <taxon>Sphingomonadales</taxon>
        <taxon>Sphingomonadaceae</taxon>
        <taxon>Sphingomonas</taxon>
    </lineage>
</organism>
<keyword evidence="1" id="KW-0614">Plasmid</keyword>
<dbReference type="EMBL" id="CP061037">
    <property type="protein sequence ID" value="QQV79449.1"/>
    <property type="molecule type" value="Genomic_DNA"/>
</dbReference>
<dbReference type="KEGG" id="sari:H5J25_19825"/>
<dbReference type="RefSeq" id="WP_202096718.1">
    <property type="nucleotide sequence ID" value="NZ_CP061037.1"/>
</dbReference>
<keyword evidence="2" id="KW-1185">Reference proteome</keyword>
<accession>A0A974S6D3</accession>
<gene>
    <name evidence="1" type="ORF">H5J25_19825</name>
</gene>
<name>A0A974S6D3_9SPHN</name>
<sequence>MTDLKPFACTIRVFDPASGETVATYMLPVDSPDEEHAAASTLANAASFTPKTDGDVVRSVAFCCTAVEPRR</sequence>
<evidence type="ECO:0000313" key="1">
    <source>
        <dbReference type="EMBL" id="QQV79449.1"/>
    </source>
</evidence>
<proteinExistence type="predicted"/>
<geneLocation type="plasmid" evidence="1 2">
    <name>punnamed2</name>
</geneLocation>